<keyword evidence="1" id="KW-0175">Coiled coil</keyword>
<dbReference type="Gene3D" id="6.10.250.660">
    <property type="match status" value="1"/>
</dbReference>
<proteinExistence type="predicted"/>
<dbReference type="PANTHER" id="PTHR35794:SF2">
    <property type="entry name" value="CELL DIVISION PROTEIN DIVIVA"/>
    <property type="match status" value="1"/>
</dbReference>
<evidence type="ECO:0000313" key="3">
    <source>
        <dbReference type="EMBL" id="CAB4697768.1"/>
    </source>
</evidence>
<sequence>MAYTPVELRHVRVARSLFGYNKAAVEQLLDEVADSFENVWRERGMLDEKLDTMEKQLAELRQREALLTQTLMAAERAATEVREQAKRQAEVILAEAHQEARLVTRGAQGEKDRLVAERKRVETLLRSALGMIEEANVTPSASAADAAPTADSTDTTAESVTAGSARPADTGWRDDTREFQRPNLFVTGEPEARAG</sequence>
<evidence type="ECO:0000256" key="2">
    <source>
        <dbReference type="SAM" id="MobiDB-lite"/>
    </source>
</evidence>
<dbReference type="PANTHER" id="PTHR35794">
    <property type="entry name" value="CELL DIVISION PROTEIN DIVIVA"/>
    <property type="match status" value="1"/>
</dbReference>
<dbReference type="AlphaFoldDB" id="A0A6J6PMR9"/>
<feature type="compositionally biased region" description="Basic and acidic residues" evidence="2">
    <location>
        <begin position="171"/>
        <end position="180"/>
    </location>
</feature>
<gene>
    <name evidence="3" type="ORF">UFOPK2399_01139</name>
</gene>
<reference evidence="3" key="1">
    <citation type="submission" date="2020-05" db="EMBL/GenBank/DDBJ databases">
        <authorList>
            <person name="Chiriac C."/>
            <person name="Salcher M."/>
            <person name="Ghai R."/>
            <person name="Kavagutti S V."/>
        </authorList>
    </citation>
    <scope>NUCLEOTIDE SEQUENCE</scope>
</reference>
<feature type="compositionally biased region" description="Low complexity" evidence="2">
    <location>
        <begin position="138"/>
        <end position="157"/>
    </location>
</feature>
<accession>A0A6J6PMR9</accession>
<protein>
    <submittedName>
        <fullName evidence="3">Unannotated protein</fullName>
    </submittedName>
</protein>
<name>A0A6J6PMR9_9ZZZZ</name>
<dbReference type="EMBL" id="CAEZXP010000003">
    <property type="protein sequence ID" value="CAB4697768.1"/>
    <property type="molecule type" value="Genomic_DNA"/>
</dbReference>
<feature type="region of interest" description="Disordered" evidence="2">
    <location>
        <begin position="138"/>
        <end position="195"/>
    </location>
</feature>
<dbReference type="Pfam" id="PF05103">
    <property type="entry name" value="DivIVA"/>
    <property type="match status" value="1"/>
</dbReference>
<organism evidence="3">
    <name type="scientific">freshwater metagenome</name>
    <dbReference type="NCBI Taxonomy" id="449393"/>
    <lineage>
        <taxon>unclassified sequences</taxon>
        <taxon>metagenomes</taxon>
        <taxon>ecological metagenomes</taxon>
    </lineage>
</organism>
<dbReference type="InterPro" id="IPR007793">
    <property type="entry name" value="DivIVA_fam"/>
</dbReference>
<feature type="coiled-coil region" evidence="1">
    <location>
        <begin position="43"/>
        <end position="77"/>
    </location>
</feature>
<evidence type="ECO:0000256" key="1">
    <source>
        <dbReference type="SAM" id="Coils"/>
    </source>
</evidence>